<reference evidence="1 2" key="1">
    <citation type="journal article" date="2014" name="Genome Biol. Evol.">
        <title>The secreted proteins of Achlya hypogyna and Thraustotheca clavata identify the ancestral oomycete secretome and reveal gene acquisitions by horizontal gene transfer.</title>
        <authorList>
            <person name="Misner I."/>
            <person name="Blouin N."/>
            <person name="Leonard G."/>
            <person name="Richards T.A."/>
            <person name="Lane C.E."/>
        </authorList>
    </citation>
    <scope>NUCLEOTIDE SEQUENCE [LARGE SCALE GENOMIC DNA]</scope>
    <source>
        <strain evidence="1 2">ATCC 34112</strain>
    </source>
</reference>
<accession>A0A1W0A0A1</accession>
<evidence type="ECO:0000313" key="2">
    <source>
        <dbReference type="Proteomes" id="UP000243217"/>
    </source>
</evidence>
<gene>
    <name evidence="1" type="ORF">THRCLA_21089</name>
</gene>
<dbReference type="AlphaFoldDB" id="A0A1W0A0A1"/>
<name>A0A1W0A0A1_9STRA</name>
<evidence type="ECO:0000313" key="1">
    <source>
        <dbReference type="EMBL" id="OQS03722.1"/>
    </source>
</evidence>
<dbReference type="EMBL" id="JNBS01000792">
    <property type="protein sequence ID" value="OQS03722.1"/>
    <property type="molecule type" value="Genomic_DNA"/>
</dbReference>
<organism evidence="1 2">
    <name type="scientific">Thraustotheca clavata</name>
    <dbReference type="NCBI Taxonomy" id="74557"/>
    <lineage>
        <taxon>Eukaryota</taxon>
        <taxon>Sar</taxon>
        <taxon>Stramenopiles</taxon>
        <taxon>Oomycota</taxon>
        <taxon>Saprolegniomycetes</taxon>
        <taxon>Saprolegniales</taxon>
        <taxon>Achlyaceae</taxon>
        <taxon>Thraustotheca</taxon>
    </lineage>
</organism>
<comment type="caution">
    <text evidence="1">The sequence shown here is derived from an EMBL/GenBank/DDBJ whole genome shotgun (WGS) entry which is preliminary data.</text>
</comment>
<keyword evidence="2" id="KW-1185">Reference proteome</keyword>
<sequence>MIIEFSEQIPIEDIDIGLEDKLKFLSFQRYFIDFVQRTLLSKRNTHLKLEDYRAEINNSYGFAIDKVAYSESSTDIVTRSEMRSHMLDWVREKYSLVKAPKEQLNPQEICRINSELNILKKKYANIKNGKMLH</sequence>
<proteinExistence type="predicted"/>
<dbReference type="Proteomes" id="UP000243217">
    <property type="component" value="Unassembled WGS sequence"/>
</dbReference>
<protein>
    <submittedName>
        <fullName evidence="1">Uncharacterized protein</fullName>
    </submittedName>
</protein>